<dbReference type="AlphaFoldDB" id="A0AAP6GAC7"/>
<name>A0AAP6GAC7_AERME</name>
<protein>
    <submittedName>
        <fullName evidence="3">Phage tail protein</fullName>
    </submittedName>
</protein>
<feature type="domain" description="Phage tail fibre protein N-terminal" evidence="2">
    <location>
        <begin position="1"/>
        <end position="150"/>
    </location>
</feature>
<dbReference type="Gene3D" id="3.90.1340.10">
    <property type="entry name" value="Phage tail collar domain"/>
    <property type="match status" value="1"/>
</dbReference>
<reference evidence="3" key="1">
    <citation type="submission" date="2023-11" db="EMBL/GenBank/DDBJ databases">
        <title>WGS of Aeromonas in Northern Israel.</title>
        <authorList>
            <person name="Hershko Y."/>
        </authorList>
    </citation>
    <scope>NUCLEOTIDE SEQUENCE</scope>
    <source>
        <strain evidence="3">02297</strain>
    </source>
</reference>
<sequence length="301" mass="32296">MSAIYFAIPTDAGQAKIANALALGVPLKITHMAVGDGNGQPVTPNAAQTALVREKRRAPINTLFQDPTNQSQLVAEQIIPEDVGDWWIREAGIFSEDGTLIAIANTPDTYKPLLSSGAGRTQVIRIVIIVSDTSAVDLKIDPAVVLATRKYVDDVALSSYPVGAPIPWPMAVPPTGFIAMKGQSFSALTYPKLAQAYPSLVLPDMRAEFIRGWDNGRGADIGRNLLTAQACQVEAHKHRLIVAVNRNEARDVLGTLTGDPIAVKATDPSSIVEYSSERIELTGGTETRPKNIAFNYIVRAA</sequence>
<comment type="caution">
    <text evidence="3">The sequence shown here is derived from an EMBL/GenBank/DDBJ whole genome shotgun (WGS) entry which is preliminary data.</text>
</comment>
<gene>
    <name evidence="3" type="ORF">SJS82_06695</name>
</gene>
<dbReference type="EMBL" id="JAWZXF010000006">
    <property type="protein sequence ID" value="MDX7921616.1"/>
    <property type="molecule type" value="Genomic_DNA"/>
</dbReference>
<dbReference type="Proteomes" id="UP001285835">
    <property type="component" value="Unassembled WGS sequence"/>
</dbReference>
<dbReference type="PANTHER" id="PTHR35191">
    <property type="entry name" value="PROPHAGE SIDE TAIL FIBER PROTEIN HOMOLOG STFQ-RELATED"/>
    <property type="match status" value="1"/>
</dbReference>
<evidence type="ECO:0000259" key="1">
    <source>
        <dbReference type="Pfam" id="PF07484"/>
    </source>
</evidence>
<feature type="domain" description="Phage tail collar" evidence="1">
    <location>
        <begin position="163"/>
        <end position="210"/>
    </location>
</feature>
<dbReference type="Pfam" id="PF12571">
    <property type="entry name" value="Phage_tail_fib"/>
    <property type="match status" value="1"/>
</dbReference>
<organism evidence="3 4">
    <name type="scientific">Aeromonas media</name>
    <dbReference type="NCBI Taxonomy" id="651"/>
    <lineage>
        <taxon>Bacteria</taxon>
        <taxon>Pseudomonadati</taxon>
        <taxon>Pseudomonadota</taxon>
        <taxon>Gammaproteobacteria</taxon>
        <taxon>Aeromonadales</taxon>
        <taxon>Aeromonadaceae</taxon>
        <taxon>Aeromonas</taxon>
    </lineage>
</organism>
<proteinExistence type="predicted"/>
<dbReference type="SUPFAM" id="SSF88874">
    <property type="entry name" value="Receptor-binding domain of short tail fibre protein gp12"/>
    <property type="match status" value="1"/>
</dbReference>
<dbReference type="InterPro" id="IPR037053">
    <property type="entry name" value="Phage_tail_collar_dom_sf"/>
</dbReference>
<dbReference type="InterPro" id="IPR051934">
    <property type="entry name" value="Phage_Tail_Fiber_Structural"/>
</dbReference>
<dbReference type="InterPro" id="IPR022225">
    <property type="entry name" value="Phage_tail_fibre_N"/>
</dbReference>
<dbReference type="InterPro" id="IPR011083">
    <property type="entry name" value="Phage_tail_collar_dom"/>
</dbReference>
<evidence type="ECO:0000313" key="3">
    <source>
        <dbReference type="EMBL" id="MDX7921616.1"/>
    </source>
</evidence>
<dbReference type="RefSeq" id="WP_319916668.1">
    <property type="nucleotide sequence ID" value="NZ_JAWZXF010000006.1"/>
</dbReference>
<evidence type="ECO:0000313" key="4">
    <source>
        <dbReference type="Proteomes" id="UP001285835"/>
    </source>
</evidence>
<evidence type="ECO:0000259" key="2">
    <source>
        <dbReference type="Pfam" id="PF12571"/>
    </source>
</evidence>
<dbReference type="PANTHER" id="PTHR35191:SF1">
    <property type="entry name" value="PROPHAGE SIDE TAIL FIBER PROTEIN HOMOLOG STFQ-RELATED"/>
    <property type="match status" value="1"/>
</dbReference>
<dbReference type="Pfam" id="PF07484">
    <property type="entry name" value="Collar"/>
    <property type="match status" value="1"/>
</dbReference>
<accession>A0AAP6GAC7</accession>